<dbReference type="PANTHER" id="PTHR24119:SF0">
    <property type="entry name" value="ACYL-COA-BINDING DOMAIN-CONTAINING PROTEIN 6"/>
    <property type="match status" value="1"/>
</dbReference>
<feature type="repeat" description="ANK" evidence="5">
    <location>
        <begin position="234"/>
        <end position="266"/>
    </location>
</feature>
<protein>
    <recommendedName>
        <fullName evidence="1">Acyl-CoA-binding domain-containing protein 6</fullName>
    </recommendedName>
</protein>
<dbReference type="PANTHER" id="PTHR24119">
    <property type="entry name" value="ACYL-COA-BINDING DOMAIN-CONTAINING PROTEIN 6"/>
    <property type="match status" value="1"/>
</dbReference>
<dbReference type="SMART" id="SM00248">
    <property type="entry name" value="ANK"/>
    <property type="match status" value="2"/>
</dbReference>
<dbReference type="Pfam" id="PF00887">
    <property type="entry name" value="ACBP"/>
    <property type="match status" value="1"/>
</dbReference>
<dbReference type="WBParaSite" id="HCON_00074030-00001">
    <property type="protein sequence ID" value="HCON_00074030-00001"/>
    <property type="gene ID" value="HCON_00074030"/>
</dbReference>
<dbReference type="Gene3D" id="1.25.40.20">
    <property type="entry name" value="Ankyrin repeat-containing domain"/>
    <property type="match status" value="1"/>
</dbReference>
<name>A0A7I4YCR7_HAECO</name>
<dbReference type="PRINTS" id="PR00689">
    <property type="entry name" value="ACOABINDINGP"/>
</dbReference>
<feature type="repeat" description="ANK" evidence="5">
    <location>
        <begin position="201"/>
        <end position="233"/>
    </location>
</feature>
<dbReference type="InterPro" id="IPR014352">
    <property type="entry name" value="FERM/acyl-CoA-bd_prot_sf"/>
</dbReference>
<dbReference type="SUPFAM" id="SSF47027">
    <property type="entry name" value="Acyl-CoA binding protein"/>
    <property type="match status" value="1"/>
</dbReference>
<dbReference type="InterPro" id="IPR036770">
    <property type="entry name" value="Ankyrin_rpt-contain_sf"/>
</dbReference>
<evidence type="ECO:0000256" key="6">
    <source>
        <dbReference type="SAM" id="MobiDB-lite"/>
    </source>
</evidence>
<dbReference type="AlphaFoldDB" id="A0A7I4YCR7"/>
<dbReference type="OMA" id="RPMGPVF"/>
<keyword evidence="8" id="KW-1185">Reference proteome</keyword>
<evidence type="ECO:0000313" key="8">
    <source>
        <dbReference type="Proteomes" id="UP000025227"/>
    </source>
</evidence>
<dbReference type="PROSITE" id="PS51228">
    <property type="entry name" value="ACB_2"/>
    <property type="match status" value="1"/>
</dbReference>
<evidence type="ECO:0000313" key="9">
    <source>
        <dbReference type="WBParaSite" id="HCON_00074030-00001"/>
    </source>
</evidence>
<evidence type="ECO:0000256" key="2">
    <source>
        <dbReference type="ARBA" id="ARBA00022737"/>
    </source>
</evidence>
<dbReference type="Pfam" id="PF12796">
    <property type="entry name" value="Ank_2"/>
    <property type="match status" value="1"/>
</dbReference>
<proteinExistence type="predicted"/>
<dbReference type="Gene3D" id="1.20.80.10">
    <property type="match status" value="1"/>
</dbReference>
<dbReference type="SUPFAM" id="SSF48403">
    <property type="entry name" value="Ankyrin repeat"/>
    <property type="match status" value="1"/>
</dbReference>
<dbReference type="PROSITE" id="PS50088">
    <property type="entry name" value="ANK_REPEAT"/>
    <property type="match status" value="2"/>
</dbReference>
<dbReference type="Proteomes" id="UP000025227">
    <property type="component" value="Unplaced"/>
</dbReference>
<dbReference type="OrthoDB" id="10254927at2759"/>
<evidence type="ECO:0000259" key="7">
    <source>
        <dbReference type="PROSITE" id="PS51228"/>
    </source>
</evidence>
<organism evidence="8 9">
    <name type="scientific">Haemonchus contortus</name>
    <name type="common">Barber pole worm</name>
    <dbReference type="NCBI Taxonomy" id="6289"/>
    <lineage>
        <taxon>Eukaryota</taxon>
        <taxon>Metazoa</taxon>
        <taxon>Ecdysozoa</taxon>
        <taxon>Nematoda</taxon>
        <taxon>Chromadorea</taxon>
        <taxon>Rhabditida</taxon>
        <taxon>Rhabditina</taxon>
        <taxon>Rhabditomorpha</taxon>
        <taxon>Strongyloidea</taxon>
        <taxon>Trichostrongylidae</taxon>
        <taxon>Haemonchus</taxon>
    </lineage>
</organism>
<dbReference type="GO" id="GO:0000062">
    <property type="term" value="F:fatty-acyl-CoA binding"/>
    <property type="evidence" value="ECO:0007669"/>
    <property type="project" value="InterPro"/>
</dbReference>
<dbReference type="PROSITE" id="PS50297">
    <property type="entry name" value="ANK_REP_REGION"/>
    <property type="match status" value="2"/>
</dbReference>
<keyword evidence="3 5" id="KW-0040">ANK repeat</keyword>
<dbReference type="InterPro" id="IPR035984">
    <property type="entry name" value="Acyl-CoA-binding_sf"/>
</dbReference>
<evidence type="ECO:0000256" key="4">
    <source>
        <dbReference type="ARBA" id="ARBA00023121"/>
    </source>
</evidence>
<feature type="region of interest" description="Disordered" evidence="6">
    <location>
        <begin position="136"/>
        <end position="159"/>
    </location>
</feature>
<dbReference type="InterPro" id="IPR002110">
    <property type="entry name" value="Ankyrin_rpt"/>
</dbReference>
<evidence type="ECO:0000256" key="1">
    <source>
        <dbReference type="ARBA" id="ARBA00018419"/>
    </source>
</evidence>
<feature type="domain" description="ACB" evidence="7">
    <location>
        <begin position="47"/>
        <end position="133"/>
    </location>
</feature>
<keyword evidence="2" id="KW-0677">Repeat</keyword>
<evidence type="ECO:0000256" key="5">
    <source>
        <dbReference type="PROSITE-ProRule" id="PRU00023"/>
    </source>
</evidence>
<accession>A0A7I4YCR7</accession>
<reference evidence="9" key="1">
    <citation type="submission" date="2020-12" db="UniProtKB">
        <authorList>
            <consortium name="WormBaseParasite"/>
        </authorList>
    </citation>
    <scope>IDENTIFICATION</scope>
    <source>
        <strain evidence="9">MHco3</strain>
    </source>
</reference>
<dbReference type="InterPro" id="IPR000582">
    <property type="entry name" value="Acyl-CoA-binding_protein"/>
</dbReference>
<evidence type="ECO:0000256" key="3">
    <source>
        <dbReference type="ARBA" id="ARBA00023043"/>
    </source>
</evidence>
<keyword evidence="4" id="KW-0446">Lipid-binding</keyword>
<sequence>MFTVLLARYYQKYIGGFGTQGTKGDKEFEDDFDIMSCPDEAKIDPALETQFQSASAYLPSIVGKLERSDLMQFYGLYKQATAGPAQPAERPSFFDAKGRLKFDAWAQLGNMSKQVAMQTYVTKMASLDVGWDPSTQHSSRGFGVRPSRPAVVSESSDGSSMSVSDREALLWFTAAKADDESTMTDIYNRKPEVLNSTDQHLGMTALHWAIDSGCDKVVQFLISKGADVNAVDPEGNTPLHFAAYCHREAAAEVLISKGADRMARNSDGQTASEACDEPTLRAILAPPL</sequence>